<dbReference type="PANTHER" id="PTHR43065:SF34">
    <property type="entry name" value="SPORULATION KINASE A"/>
    <property type="match status" value="1"/>
</dbReference>
<evidence type="ECO:0000256" key="6">
    <source>
        <dbReference type="ARBA" id="ARBA00022777"/>
    </source>
</evidence>
<evidence type="ECO:0000256" key="1">
    <source>
        <dbReference type="ARBA" id="ARBA00000085"/>
    </source>
</evidence>
<feature type="transmembrane region" description="Helical" evidence="9">
    <location>
        <begin position="70"/>
        <end position="87"/>
    </location>
</feature>
<comment type="catalytic activity">
    <reaction evidence="1">
        <text>ATP + protein L-histidine = ADP + protein N-phospho-L-histidine.</text>
        <dbReference type="EC" id="2.7.13.3"/>
    </reaction>
</comment>
<dbReference type="InterPro" id="IPR000700">
    <property type="entry name" value="PAS-assoc_C"/>
</dbReference>
<dbReference type="PROSITE" id="PS50113">
    <property type="entry name" value="PAC"/>
    <property type="match status" value="1"/>
</dbReference>
<dbReference type="Gene3D" id="3.30.565.10">
    <property type="entry name" value="Histidine kinase-like ATPase, C-terminal domain"/>
    <property type="match status" value="1"/>
</dbReference>
<keyword evidence="7" id="KW-0067">ATP-binding</keyword>
<dbReference type="SMART" id="SM00388">
    <property type="entry name" value="HisKA"/>
    <property type="match status" value="1"/>
</dbReference>
<dbReference type="InterPro" id="IPR003594">
    <property type="entry name" value="HATPase_dom"/>
</dbReference>
<gene>
    <name evidence="13" type="ORF">BEH_04860</name>
</gene>
<dbReference type="AlphaFoldDB" id="A0A0H4KBK8"/>
<dbReference type="PATRIC" id="fig|135735.6.peg.947"/>
<evidence type="ECO:0000259" key="11">
    <source>
        <dbReference type="PROSITE" id="PS50112"/>
    </source>
</evidence>
<dbReference type="SMART" id="SM00086">
    <property type="entry name" value="PAC"/>
    <property type="match status" value="1"/>
</dbReference>
<organism evidence="13 14">
    <name type="scientific">Priestia filamentosa</name>
    <dbReference type="NCBI Taxonomy" id="1402861"/>
    <lineage>
        <taxon>Bacteria</taxon>
        <taxon>Bacillati</taxon>
        <taxon>Bacillota</taxon>
        <taxon>Bacilli</taxon>
        <taxon>Bacillales</taxon>
        <taxon>Bacillaceae</taxon>
        <taxon>Priestia</taxon>
    </lineage>
</organism>
<evidence type="ECO:0000259" key="10">
    <source>
        <dbReference type="PROSITE" id="PS50109"/>
    </source>
</evidence>
<keyword evidence="4" id="KW-0808">Transferase</keyword>
<keyword evidence="14" id="KW-1185">Reference proteome</keyword>
<reference evidence="14" key="2">
    <citation type="submission" date="2015-06" db="EMBL/GenBank/DDBJ databases">
        <title>Genome Sequence of Bacillus endophyticus and Analysis of its Companion Mechanism in the Ketogulonigenium vulgare-Bacillus strain Consortium.</title>
        <authorList>
            <person name="Jia N."/>
            <person name="Du J."/>
            <person name="Ding M.-Z."/>
            <person name="Gao F."/>
            <person name="Yuan Y.-J."/>
        </authorList>
    </citation>
    <scope>NUCLEOTIDE SEQUENCE [LARGE SCALE GENOMIC DNA]</scope>
    <source>
        <strain evidence="14">Hbe603</strain>
    </source>
</reference>
<dbReference type="SMART" id="SM00091">
    <property type="entry name" value="PAS"/>
    <property type="match status" value="1"/>
</dbReference>
<accession>A0A0H4KBK8</accession>
<dbReference type="Pfam" id="PF08448">
    <property type="entry name" value="PAS_4"/>
    <property type="match status" value="1"/>
</dbReference>
<dbReference type="SUPFAM" id="SSF55874">
    <property type="entry name" value="ATPase domain of HSP90 chaperone/DNA topoisomerase II/histidine kinase"/>
    <property type="match status" value="1"/>
</dbReference>
<keyword evidence="9" id="KW-0812">Transmembrane</keyword>
<reference evidence="13 14" key="1">
    <citation type="journal article" date="2015" name="PLoS ONE">
        <title>Genome Sequence of Bacillus endophyticus and Analysis of Its Companion Mechanism in the Ketogulonigenium vulgare-Bacillus Strain Consortium.</title>
        <authorList>
            <person name="Jia N."/>
            <person name="Du J."/>
            <person name="Ding M.Z."/>
            <person name="Gao F."/>
            <person name="Yuan Y.J."/>
        </authorList>
    </citation>
    <scope>NUCLEOTIDE SEQUENCE [LARGE SCALE GENOMIC DNA]</scope>
    <source>
        <strain evidence="13 14">Hbe603</strain>
    </source>
</reference>
<protein>
    <recommendedName>
        <fullName evidence="2">histidine kinase</fullName>
        <ecNumber evidence="2">2.7.13.3</ecNumber>
    </recommendedName>
</protein>
<evidence type="ECO:0000256" key="4">
    <source>
        <dbReference type="ARBA" id="ARBA00022679"/>
    </source>
</evidence>
<evidence type="ECO:0000256" key="3">
    <source>
        <dbReference type="ARBA" id="ARBA00022553"/>
    </source>
</evidence>
<feature type="transmembrane region" description="Helical" evidence="9">
    <location>
        <begin position="146"/>
        <end position="163"/>
    </location>
</feature>
<dbReference type="Pfam" id="PF00512">
    <property type="entry name" value="HisKA"/>
    <property type="match status" value="1"/>
</dbReference>
<sequence>MSESMKLIQNRNTILVKLLWFFFMADLIAIFTVNSKVEVVYTFIGFSAIVGLCLLIPLSALILYCKNHAITMYSIITAFYIYIVYLIMSNPSLVNYLFLLLGIMICFFYQDGKLIVLSSIASILLLGYFYTTQFSIIVESMTKFDVIYFILFIIFSAILYGYYARFTNRLWLKVFSEVKEKEEALHSAQEHFQAFFMYNNDAMVVVDLLGNVINVNPAYERIYGWKKEDILGEFLPSIPETHIKEAKQRFCRVEKGERIIGFETVDICKDGTLIHVEITISPICDQFGKVIALSEICRDITERKATEELLRQRDKLVLAGEMAAGVAHEVRNPLTSLNGFIQLIHETDSKHRTYTTIMLSELKRINDIVGEFLLLAKPQSLHMEIGLLEKVLSDVTLLFKTEGALNNISISLEPFQEPAYIQGDTNQLKQVFINLLKNSLEAMPNGGKIIITPKTTEDGFVDIFIKDNGVGISKALLSKIQEPFFTTKEKGTGLGLVIIQNILHQHQGSFVIYDSKINEGTTVRVRLPVINIS</sequence>
<dbReference type="GO" id="GO:0000155">
    <property type="term" value="F:phosphorelay sensor kinase activity"/>
    <property type="evidence" value="ECO:0007669"/>
    <property type="project" value="InterPro"/>
</dbReference>
<dbReference type="Gene3D" id="1.10.287.130">
    <property type="match status" value="1"/>
</dbReference>
<dbReference type="KEGG" id="beo:BEH_04860"/>
<keyword evidence="3" id="KW-0597">Phosphoprotein</keyword>
<dbReference type="PROSITE" id="PS50112">
    <property type="entry name" value="PAS"/>
    <property type="match status" value="1"/>
</dbReference>
<name>A0A0H4KBK8_9BACI</name>
<evidence type="ECO:0000256" key="7">
    <source>
        <dbReference type="ARBA" id="ARBA00022840"/>
    </source>
</evidence>
<dbReference type="SUPFAM" id="SSF47384">
    <property type="entry name" value="Homodimeric domain of signal transducing histidine kinase"/>
    <property type="match status" value="1"/>
</dbReference>
<feature type="domain" description="PAC" evidence="12">
    <location>
        <begin position="258"/>
        <end position="312"/>
    </location>
</feature>
<keyword evidence="5" id="KW-0547">Nucleotide-binding</keyword>
<evidence type="ECO:0000256" key="5">
    <source>
        <dbReference type="ARBA" id="ARBA00022741"/>
    </source>
</evidence>
<dbReference type="CDD" id="cd00082">
    <property type="entry name" value="HisKA"/>
    <property type="match status" value="1"/>
</dbReference>
<evidence type="ECO:0000313" key="13">
    <source>
        <dbReference type="EMBL" id="AKO91487.1"/>
    </source>
</evidence>
<dbReference type="PANTHER" id="PTHR43065">
    <property type="entry name" value="SENSOR HISTIDINE KINASE"/>
    <property type="match status" value="1"/>
</dbReference>
<dbReference type="InterPro" id="IPR001610">
    <property type="entry name" value="PAC"/>
</dbReference>
<evidence type="ECO:0000256" key="2">
    <source>
        <dbReference type="ARBA" id="ARBA00012438"/>
    </source>
</evidence>
<dbReference type="Pfam" id="PF02518">
    <property type="entry name" value="HATPase_c"/>
    <property type="match status" value="1"/>
</dbReference>
<keyword evidence="6" id="KW-0418">Kinase</keyword>
<evidence type="ECO:0000256" key="8">
    <source>
        <dbReference type="ARBA" id="ARBA00023012"/>
    </source>
</evidence>
<dbReference type="InterPro" id="IPR036890">
    <property type="entry name" value="HATPase_C_sf"/>
</dbReference>
<dbReference type="EMBL" id="CP011974">
    <property type="protein sequence ID" value="AKO91487.1"/>
    <property type="molecule type" value="Genomic_DNA"/>
</dbReference>
<dbReference type="InterPro" id="IPR003661">
    <property type="entry name" value="HisK_dim/P_dom"/>
</dbReference>
<feature type="transmembrane region" description="Helical" evidence="9">
    <location>
        <begin position="12"/>
        <end position="33"/>
    </location>
</feature>
<dbReference type="InterPro" id="IPR036097">
    <property type="entry name" value="HisK_dim/P_sf"/>
</dbReference>
<dbReference type="InterPro" id="IPR000014">
    <property type="entry name" value="PAS"/>
</dbReference>
<feature type="domain" description="Histidine kinase" evidence="10">
    <location>
        <begin position="325"/>
        <end position="531"/>
    </location>
</feature>
<keyword evidence="9" id="KW-1133">Transmembrane helix</keyword>
<dbReference type="NCBIfam" id="TIGR00229">
    <property type="entry name" value="sensory_box"/>
    <property type="match status" value="1"/>
</dbReference>
<dbReference type="SMART" id="SM00387">
    <property type="entry name" value="HATPase_c"/>
    <property type="match status" value="1"/>
</dbReference>
<feature type="transmembrane region" description="Helical" evidence="9">
    <location>
        <begin position="93"/>
        <end position="109"/>
    </location>
</feature>
<dbReference type="CDD" id="cd00130">
    <property type="entry name" value="PAS"/>
    <property type="match status" value="1"/>
</dbReference>
<keyword evidence="8" id="KW-0902">Two-component regulatory system</keyword>
<dbReference type="InterPro" id="IPR035965">
    <property type="entry name" value="PAS-like_dom_sf"/>
</dbReference>
<evidence type="ECO:0000313" key="14">
    <source>
        <dbReference type="Proteomes" id="UP000036202"/>
    </source>
</evidence>
<dbReference type="EC" id="2.7.13.3" evidence="2"/>
<dbReference type="Gene3D" id="3.30.450.20">
    <property type="entry name" value="PAS domain"/>
    <property type="match status" value="1"/>
</dbReference>
<dbReference type="PRINTS" id="PR00344">
    <property type="entry name" value="BCTRLSENSOR"/>
</dbReference>
<evidence type="ECO:0000259" key="12">
    <source>
        <dbReference type="PROSITE" id="PS50113"/>
    </source>
</evidence>
<dbReference type="SUPFAM" id="SSF55785">
    <property type="entry name" value="PYP-like sensor domain (PAS domain)"/>
    <property type="match status" value="1"/>
</dbReference>
<evidence type="ECO:0000256" key="9">
    <source>
        <dbReference type="SAM" id="Phobius"/>
    </source>
</evidence>
<dbReference type="InterPro" id="IPR004358">
    <property type="entry name" value="Sig_transdc_His_kin-like_C"/>
</dbReference>
<keyword evidence="9" id="KW-0472">Membrane</keyword>
<dbReference type="InterPro" id="IPR013656">
    <property type="entry name" value="PAS_4"/>
</dbReference>
<feature type="domain" description="PAS" evidence="11">
    <location>
        <begin position="188"/>
        <end position="233"/>
    </location>
</feature>
<dbReference type="GO" id="GO:0005524">
    <property type="term" value="F:ATP binding"/>
    <property type="evidence" value="ECO:0007669"/>
    <property type="project" value="UniProtKB-KW"/>
</dbReference>
<feature type="transmembrane region" description="Helical" evidence="9">
    <location>
        <begin position="114"/>
        <end position="131"/>
    </location>
</feature>
<dbReference type="PROSITE" id="PS50109">
    <property type="entry name" value="HIS_KIN"/>
    <property type="match status" value="1"/>
</dbReference>
<dbReference type="InterPro" id="IPR005467">
    <property type="entry name" value="His_kinase_dom"/>
</dbReference>
<dbReference type="Proteomes" id="UP000036202">
    <property type="component" value="Chromosome"/>
</dbReference>
<proteinExistence type="predicted"/>
<feature type="transmembrane region" description="Helical" evidence="9">
    <location>
        <begin position="39"/>
        <end position="63"/>
    </location>
</feature>